<dbReference type="InterPro" id="IPR050266">
    <property type="entry name" value="AB_hydrolase_sf"/>
</dbReference>
<proteinExistence type="predicted"/>
<sequence length="233" mass="24401">MRLILVPGHLCGAWLYAPQVAALGGDIAIADITRDDSTAAMAERLLAGAPERFALAGLSLGGMVALEVLARAPERLAGVCVMDTDPFAARPVEQAWRAGQQALVRDRGTEAFVRPFVAKFFAHDAEAAVRLGPQMAAAMSAVPEPVYHAQSRALDGRADMLPRLSGRAEVARVPLRVLVGAEDRICPPRLHAGLAALPGAVFAELPGCGHIASLERPEAVTAQLAALLRAPGT</sequence>
<accession>A0A5B8FXX6</accession>
<dbReference type="OrthoDB" id="5491135at2"/>
<evidence type="ECO:0000259" key="1">
    <source>
        <dbReference type="Pfam" id="PF12697"/>
    </source>
</evidence>
<dbReference type="AlphaFoldDB" id="A0A5B8FXX6"/>
<reference evidence="2 3" key="1">
    <citation type="submission" date="2019-06" db="EMBL/GenBank/DDBJ databases">
        <title>Genome sequence of Rhodobacteraceae bacterium D4M1.</title>
        <authorList>
            <person name="Cao J."/>
        </authorList>
    </citation>
    <scope>NUCLEOTIDE SEQUENCE [LARGE SCALE GENOMIC DNA]</scope>
    <source>
        <strain evidence="2 3">D4M1</strain>
    </source>
</reference>
<evidence type="ECO:0000313" key="2">
    <source>
        <dbReference type="EMBL" id="QDL90943.1"/>
    </source>
</evidence>
<dbReference type="GO" id="GO:0016787">
    <property type="term" value="F:hydrolase activity"/>
    <property type="evidence" value="ECO:0007669"/>
    <property type="project" value="UniProtKB-KW"/>
</dbReference>
<dbReference type="InterPro" id="IPR029058">
    <property type="entry name" value="AB_hydrolase_fold"/>
</dbReference>
<gene>
    <name evidence="2" type="ORF">FDP22_03555</name>
</gene>
<organism evidence="2 3">
    <name type="scientific">Paroceanicella profunda</name>
    <dbReference type="NCBI Taxonomy" id="2579971"/>
    <lineage>
        <taxon>Bacteria</taxon>
        <taxon>Pseudomonadati</taxon>
        <taxon>Pseudomonadota</taxon>
        <taxon>Alphaproteobacteria</taxon>
        <taxon>Rhodobacterales</taxon>
        <taxon>Paracoccaceae</taxon>
        <taxon>Paroceanicella</taxon>
    </lineage>
</organism>
<protein>
    <submittedName>
        <fullName evidence="2">Alpha/beta fold hydrolase</fullName>
    </submittedName>
</protein>
<dbReference type="InterPro" id="IPR000073">
    <property type="entry name" value="AB_hydrolase_1"/>
</dbReference>
<feature type="domain" description="AB hydrolase-1" evidence="1">
    <location>
        <begin position="15"/>
        <end position="221"/>
    </location>
</feature>
<dbReference type="Proteomes" id="UP000305888">
    <property type="component" value="Chromosome"/>
</dbReference>
<dbReference type="PANTHER" id="PTHR43798">
    <property type="entry name" value="MONOACYLGLYCEROL LIPASE"/>
    <property type="match status" value="1"/>
</dbReference>
<dbReference type="Gene3D" id="3.40.50.1820">
    <property type="entry name" value="alpha/beta hydrolase"/>
    <property type="match status" value="1"/>
</dbReference>
<keyword evidence="3" id="KW-1185">Reference proteome</keyword>
<dbReference type="SUPFAM" id="SSF53474">
    <property type="entry name" value="alpha/beta-Hydrolases"/>
    <property type="match status" value="1"/>
</dbReference>
<dbReference type="KEGG" id="ppru:FDP22_03555"/>
<name>A0A5B8FXX6_9RHOB</name>
<dbReference type="Pfam" id="PF12697">
    <property type="entry name" value="Abhydrolase_6"/>
    <property type="match status" value="1"/>
</dbReference>
<dbReference type="RefSeq" id="WP_138577451.1">
    <property type="nucleotide sequence ID" value="NZ_CP040818.1"/>
</dbReference>
<evidence type="ECO:0000313" key="3">
    <source>
        <dbReference type="Proteomes" id="UP000305888"/>
    </source>
</evidence>
<keyword evidence="2" id="KW-0378">Hydrolase</keyword>
<dbReference type="EMBL" id="CP040818">
    <property type="protein sequence ID" value="QDL90943.1"/>
    <property type="molecule type" value="Genomic_DNA"/>
</dbReference>